<dbReference type="InterPro" id="IPR036864">
    <property type="entry name" value="Zn2-C6_fun-type_DNA-bd_sf"/>
</dbReference>
<keyword evidence="3" id="KW-0238">DNA-binding</keyword>
<dbReference type="CDD" id="cd00067">
    <property type="entry name" value="GAL4"/>
    <property type="match status" value="1"/>
</dbReference>
<dbReference type="OrthoDB" id="2399539at2759"/>
<dbReference type="AlphaFoldDB" id="A0A0F7VIU3"/>
<dbReference type="InterPro" id="IPR001138">
    <property type="entry name" value="Zn2Cys6_DnaBD"/>
</dbReference>
<reference evidence="8" key="1">
    <citation type="journal article" date="2015" name="Genome Announc.">
        <title>Draft genome sequence of the fungus Penicillium brasilianum MG11.</title>
        <authorList>
            <person name="Horn F."/>
            <person name="Linde J."/>
            <person name="Mattern D.J."/>
            <person name="Walther G."/>
            <person name="Guthke R."/>
            <person name="Brakhage A.A."/>
            <person name="Valiante V."/>
        </authorList>
    </citation>
    <scope>NUCLEOTIDE SEQUENCE [LARGE SCALE GENOMIC DNA]</scope>
    <source>
        <strain evidence="8">MG11</strain>
    </source>
</reference>
<organism evidence="7 8">
    <name type="scientific">Penicillium brasilianum</name>
    <dbReference type="NCBI Taxonomy" id="104259"/>
    <lineage>
        <taxon>Eukaryota</taxon>
        <taxon>Fungi</taxon>
        <taxon>Dikarya</taxon>
        <taxon>Ascomycota</taxon>
        <taxon>Pezizomycotina</taxon>
        <taxon>Eurotiomycetes</taxon>
        <taxon>Eurotiomycetidae</taxon>
        <taxon>Eurotiales</taxon>
        <taxon>Aspergillaceae</taxon>
        <taxon>Penicillium</taxon>
    </lineage>
</organism>
<dbReference type="CDD" id="cd12148">
    <property type="entry name" value="fungal_TF_MHR"/>
    <property type="match status" value="1"/>
</dbReference>
<dbReference type="SUPFAM" id="SSF57701">
    <property type="entry name" value="Zn2/Cys6 DNA-binding domain"/>
    <property type="match status" value="1"/>
</dbReference>
<evidence type="ECO:0000259" key="6">
    <source>
        <dbReference type="PROSITE" id="PS50048"/>
    </source>
</evidence>
<evidence type="ECO:0000256" key="3">
    <source>
        <dbReference type="ARBA" id="ARBA00023125"/>
    </source>
</evidence>
<dbReference type="GO" id="GO:0006351">
    <property type="term" value="P:DNA-templated transcription"/>
    <property type="evidence" value="ECO:0007669"/>
    <property type="project" value="InterPro"/>
</dbReference>
<dbReference type="PANTHER" id="PTHR47431">
    <property type="entry name" value="ZN(II)2CYS6 TRANSCRIPTION FACTOR (EUROFUNG)-RELATED"/>
    <property type="match status" value="1"/>
</dbReference>
<keyword evidence="1" id="KW-0479">Metal-binding</keyword>
<evidence type="ECO:0000256" key="5">
    <source>
        <dbReference type="ARBA" id="ARBA00023242"/>
    </source>
</evidence>
<keyword evidence="8" id="KW-1185">Reference proteome</keyword>
<dbReference type="GO" id="GO:0008270">
    <property type="term" value="F:zinc ion binding"/>
    <property type="evidence" value="ECO:0007669"/>
    <property type="project" value="InterPro"/>
</dbReference>
<evidence type="ECO:0000313" key="7">
    <source>
        <dbReference type="EMBL" id="CEO60420.1"/>
    </source>
</evidence>
<dbReference type="PROSITE" id="PS00463">
    <property type="entry name" value="ZN2_CY6_FUNGAL_1"/>
    <property type="match status" value="1"/>
</dbReference>
<dbReference type="GO" id="GO:0000981">
    <property type="term" value="F:DNA-binding transcription factor activity, RNA polymerase II-specific"/>
    <property type="evidence" value="ECO:0007669"/>
    <property type="project" value="InterPro"/>
</dbReference>
<gene>
    <name evidence="7" type="ORF">PMG11_05049</name>
</gene>
<evidence type="ECO:0000256" key="2">
    <source>
        <dbReference type="ARBA" id="ARBA00023015"/>
    </source>
</evidence>
<evidence type="ECO:0000256" key="1">
    <source>
        <dbReference type="ARBA" id="ARBA00022723"/>
    </source>
</evidence>
<keyword evidence="2" id="KW-0805">Transcription regulation</keyword>
<dbReference type="SMART" id="SM00066">
    <property type="entry name" value="GAL4"/>
    <property type="match status" value="1"/>
</dbReference>
<sequence length="614" mass="69162">MNSASRNGRAMRSTLACLPCRSRHLKCDGERPCCARCAEFGKQCGYTESRRGGLNRAALAERRKRLAATKTPGADALSPQRRPIIPHGPEVIPQFLPEASSGYDLLNETSIGRGRLDMNSPAVTQIDVGDIEKDSLIDAYYESFHRLHPFLPPQRHFTRLCEDLRQQINFTPLIAVMRLIGHIYKSHEWSITLKDYVEKCFSQTRASDPIMVQCRLLYSMALFWYDYKADAKAEIDQATRSATEMQMYLRSFSATHGADDPVFQECWRRTWWMLYLVDGYFSGTLGTMNFTVASIDATVDLPCEESEYESGNIPVPKTLQEFDCREFTQEINFSSFAYLTGAVRCAAAAICAAPKIAKREDSMHIIQTADSCLDGWRLLLPKNHKQVMSKTGEVDELMFQAHMIIHVATIGLHRPFSDLKFNIAEDISSCAREPPLDTPTPELVNMHTVRVLRSVEAQIRLLALPIRIFHHTPFTTCMVSEGTLALLSACNFLFKGRDLATARDQIRMTIGCLTTLGDIWPRTARNVREIQAIAQHVLGMRSSATSKSSTPSLDAVPLTYGDLNQRSHSSDGDFQSNDTEIFPSVHSIEDLCGWYNFGDLAELEHPEYSEGKDW</sequence>
<dbReference type="GO" id="GO:0003677">
    <property type="term" value="F:DNA binding"/>
    <property type="evidence" value="ECO:0007669"/>
    <property type="project" value="UniProtKB-KW"/>
</dbReference>
<dbReference type="Pfam" id="PF00172">
    <property type="entry name" value="Zn_clus"/>
    <property type="match status" value="1"/>
</dbReference>
<keyword evidence="4" id="KW-0804">Transcription</keyword>
<dbReference type="Gene3D" id="4.10.240.10">
    <property type="entry name" value="Zn(2)-C6 fungal-type DNA-binding domain"/>
    <property type="match status" value="1"/>
</dbReference>
<dbReference type="PANTHER" id="PTHR47431:SF4">
    <property type="entry name" value="ZN(II)2CYS6 TRANSCRIPTION FACTOR (EUROFUNG)"/>
    <property type="match status" value="1"/>
</dbReference>
<proteinExistence type="predicted"/>
<name>A0A0F7VIU3_PENBI</name>
<dbReference type="EMBL" id="CDHK01000004">
    <property type="protein sequence ID" value="CEO60420.1"/>
    <property type="molecule type" value="Genomic_DNA"/>
</dbReference>
<dbReference type="InterPro" id="IPR007219">
    <property type="entry name" value="XnlR_reg_dom"/>
</dbReference>
<dbReference type="PROSITE" id="PS50048">
    <property type="entry name" value="ZN2_CY6_FUNGAL_2"/>
    <property type="match status" value="1"/>
</dbReference>
<dbReference type="Pfam" id="PF04082">
    <property type="entry name" value="Fungal_trans"/>
    <property type="match status" value="1"/>
</dbReference>
<evidence type="ECO:0000256" key="4">
    <source>
        <dbReference type="ARBA" id="ARBA00023163"/>
    </source>
</evidence>
<keyword evidence="5" id="KW-0539">Nucleus</keyword>
<feature type="domain" description="Zn(2)-C6 fungal-type" evidence="6">
    <location>
        <begin position="16"/>
        <end position="46"/>
    </location>
</feature>
<accession>A0A0F7VIU3</accession>
<dbReference type="STRING" id="104259.A0A0F7VIU3"/>
<evidence type="ECO:0000313" key="8">
    <source>
        <dbReference type="Proteomes" id="UP000042958"/>
    </source>
</evidence>
<dbReference type="Proteomes" id="UP000042958">
    <property type="component" value="Unassembled WGS sequence"/>
</dbReference>
<protein>
    <recommendedName>
        <fullName evidence="6">Zn(2)-C6 fungal-type domain-containing protein</fullName>
    </recommendedName>
</protein>